<dbReference type="RefSeq" id="WP_078665308.1">
    <property type="nucleotide sequence ID" value="NZ_FUXM01000011.1"/>
</dbReference>
<dbReference type="FunFam" id="3.40.50.880:FF:000030">
    <property type="entry name" value="Gamma-glutamyl-gamma-aminobutyrate hydrolase PuuD"/>
    <property type="match status" value="1"/>
</dbReference>
<dbReference type="GO" id="GO:0005829">
    <property type="term" value="C:cytosol"/>
    <property type="evidence" value="ECO:0007669"/>
    <property type="project" value="TreeGrafter"/>
</dbReference>
<name>A0A1T4PDA5_9FIRM</name>
<evidence type="ECO:0000313" key="1">
    <source>
        <dbReference type="EMBL" id="SJZ89543.1"/>
    </source>
</evidence>
<dbReference type="EMBL" id="FUXM01000011">
    <property type="protein sequence ID" value="SJZ89543.1"/>
    <property type="molecule type" value="Genomic_DNA"/>
</dbReference>
<reference evidence="2" key="1">
    <citation type="submission" date="2017-02" db="EMBL/GenBank/DDBJ databases">
        <authorList>
            <person name="Varghese N."/>
            <person name="Submissions S."/>
        </authorList>
    </citation>
    <scope>NUCLEOTIDE SEQUENCE [LARGE SCALE GENOMIC DNA]</scope>
    <source>
        <strain evidence="2">DSM 16521</strain>
    </source>
</reference>
<dbReference type="PROSITE" id="PS51273">
    <property type="entry name" value="GATASE_TYPE_1"/>
    <property type="match status" value="1"/>
</dbReference>
<dbReference type="PANTHER" id="PTHR43235:SF1">
    <property type="entry name" value="GLUTAMINE AMIDOTRANSFERASE PB2B2.05-RELATED"/>
    <property type="match status" value="1"/>
</dbReference>
<dbReference type="GO" id="GO:0016740">
    <property type="term" value="F:transferase activity"/>
    <property type="evidence" value="ECO:0007669"/>
    <property type="project" value="UniProtKB-KW"/>
</dbReference>
<gene>
    <name evidence="1" type="ORF">SAMN02745885_01228</name>
</gene>
<dbReference type="InterPro" id="IPR011697">
    <property type="entry name" value="Peptidase_C26"/>
</dbReference>
<dbReference type="InterPro" id="IPR044668">
    <property type="entry name" value="PuuD-like"/>
</dbReference>
<sequence length="233" mass="25380">MRPIIGITCNLINNGTVHSLNVDYARAVEAAGGMPVILPAACTECAGQILHMLDGLILSGGGDLDPAFFDEEPVPGLGEITPERDLFELELTKQALKADLAILAICRGMQVLNVAMGGTLYQDINSQLDRVLKHRQEAPRWYASHKVSIKNGSLLSRILQSREVRVNSMHHQAVNKVGYGLKVTAQAADGVIEGVESENHKFVLGVQWHPEAMWAKDPLQLKLFTALVEAAKK</sequence>
<protein>
    <submittedName>
        <fullName evidence="1">Putative glutamine amidotransferase</fullName>
    </submittedName>
</protein>
<dbReference type="Gene3D" id="3.40.50.880">
    <property type="match status" value="1"/>
</dbReference>
<keyword evidence="2" id="KW-1185">Reference proteome</keyword>
<keyword evidence="1" id="KW-0315">Glutamine amidotransferase</keyword>
<dbReference type="Pfam" id="PF07722">
    <property type="entry name" value="Peptidase_C26"/>
    <property type="match status" value="1"/>
</dbReference>
<evidence type="ECO:0000313" key="2">
    <source>
        <dbReference type="Proteomes" id="UP000189933"/>
    </source>
</evidence>
<dbReference type="GO" id="GO:0033969">
    <property type="term" value="F:gamma-glutamyl-gamma-aminobutyrate hydrolase activity"/>
    <property type="evidence" value="ECO:0007669"/>
    <property type="project" value="TreeGrafter"/>
</dbReference>
<dbReference type="CDD" id="cd01745">
    <property type="entry name" value="GATase1_2"/>
    <property type="match status" value="1"/>
</dbReference>
<dbReference type="AlphaFoldDB" id="A0A1T4PDA5"/>
<dbReference type="SUPFAM" id="SSF52317">
    <property type="entry name" value="Class I glutamine amidotransferase-like"/>
    <property type="match status" value="1"/>
</dbReference>
<accession>A0A1T4PDA5</accession>
<keyword evidence="1" id="KW-0808">Transferase</keyword>
<dbReference type="GO" id="GO:0006598">
    <property type="term" value="P:polyamine catabolic process"/>
    <property type="evidence" value="ECO:0007669"/>
    <property type="project" value="TreeGrafter"/>
</dbReference>
<proteinExistence type="predicted"/>
<dbReference type="Proteomes" id="UP000189933">
    <property type="component" value="Unassembled WGS sequence"/>
</dbReference>
<dbReference type="OrthoDB" id="9813383at2"/>
<dbReference type="PANTHER" id="PTHR43235">
    <property type="entry name" value="GLUTAMINE AMIDOTRANSFERASE PB2B2.05-RELATED"/>
    <property type="match status" value="1"/>
</dbReference>
<organism evidence="1 2">
    <name type="scientific">Carboxydocella sporoproducens DSM 16521</name>
    <dbReference type="NCBI Taxonomy" id="1121270"/>
    <lineage>
        <taxon>Bacteria</taxon>
        <taxon>Bacillati</taxon>
        <taxon>Bacillota</taxon>
        <taxon>Clostridia</taxon>
        <taxon>Eubacteriales</taxon>
        <taxon>Clostridiales Family XVI. Incertae Sedis</taxon>
        <taxon>Carboxydocella</taxon>
    </lineage>
</organism>
<dbReference type="InterPro" id="IPR029062">
    <property type="entry name" value="Class_I_gatase-like"/>
</dbReference>